<keyword evidence="2" id="KW-0238">DNA-binding</keyword>
<dbReference type="Gene3D" id="1.10.260.40">
    <property type="entry name" value="lambda repressor-like DNA-binding domains"/>
    <property type="match status" value="1"/>
</dbReference>
<reference evidence="2" key="2">
    <citation type="journal article" date="2015" name="Vet. Microbiol.">
        <title>Variants of a genomic island in Aeromonas salmonicida subsp. salmonicida link isolates with their geographical origins.</title>
        <authorList>
            <person name="Emond-Rheault J.G."/>
            <person name="Vincent A.T."/>
            <person name="Trudel M.V."/>
            <person name="Brochu F."/>
            <person name="Boyle B."/>
            <person name="Tanaka K.H."/>
            <person name="Attere S.A."/>
            <person name="Jubinville E."/>
            <person name="Loch T.P."/>
            <person name="Winters A.D."/>
            <person name="Faisal M."/>
            <person name="Frenette M."/>
            <person name="Derome N."/>
            <person name="Charette S.J."/>
        </authorList>
    </citation>
    <scope>NUCLEOTIDE SEQUENCE</scope>
    <source>
        <strain evidence="2">01-B526</strain>
    </source>
</reference>
<dbReference type="CDD" id="cd00093">
    <property type="entry name" value="HTH_XRE"/>
    <property type="match status" value="1"/>
</dbReference>
<evidence type="ECO:0000259" key="1">
    <source>
        <dbReference type="PROSITE" id="PS50943"/>
    </source>
</evidence>
<dbReference type="SUPFAM" id="SSF47413">
    <property type="entry name" value="lambda repressor-like DNA-binding domains"/>
    <property type="match status" value="1"/>
</dbReference>
<dbReference type="RefSeq" id="WP_050858088.1">
    <property type="nucleotide sequence ID" value="NZ_CP038102.1"/>
</dbReference>
<dbReference type="Pfam" id="PF13443">
    <property type="entry name" value="HTH_26"/>
    <property type="match status" value="1"/>
</dbReference>
<name>A0A0A7KTM9_AERSS</name>
<accession>A0A0A7KTM9</accession>
<dbReference type="InterPro" id="IPR001387">
    <property type="entry name" value="Cro/C1-type_HTH"/>
</dbReference>
<evidence type="ECO:0000313" key="2">
    <source>
        <dbReference type="EMBL" id="AIZ49573.1"/>
    </source>
</evidence>
<sequence>MSIITVSPSDRWRNYNLVSKENKRLLMKTFGQRLEEKLQELNISMSELARRTGLSKSVISNTINNPNREMRVSSLISIARVLKVDPIWLYTGRSSGDLLNDIQFNSDKVPVWTLADVGSLATDMLPNMDSGRYVVAENQSHSIAIESTNDHLSKSGIVAGDICIFSLADRTPEEGAVMLIRLEKSGQARLLRAMSGIDGWVYGVDDPRLGTVTSSEAIVLGKLSELRRSEIK</sequence>
<reference evidence="2" key="1">
    <citation type="submission" date="2014-03" db="EMBL/GenBank/DDBJ databases">
        <authorList>
            <person name="Emond-Rheault J.-G."/>
            <person name="Trudel M.V."/>
            <person name="Vincent A.T."/>
            <person name="Brochu F."/>
            <person name="Boyle B."/>
            <person name="Tanaka K.H."/>
            <person name="Attere S.A."/>
            <person name="Jubinville E."/>
            <person name="Frenette M."/>
            <person name="Derome N."/>
            <person name="Charette S.J."/>
        </authorList>
    </citation>
    <scope>NUCLEOTIDE SEQUENCE</scope>
    <source>
        <strain evidence="2">01-B526</strain>
    </source>
</reference>
<organism evidence="2">
    <name type="scientific">Aeromonas salmonicida subsp. salmonicida</name>
    <dbReference type="NCBI Taxonomy" id="29491"/>
    <lineage>
        <taxon>Bacteria</taxon>
        <taxon>Pseudomonadati</taxon>
        <taxon>Pseudomonadota</taxon>
        <taxon>Gammaproteobacteria</taxon>
        <taxon>Aeromonadales</taxon>
        <taxon>Aeromonadaceae</taxon>
        <taxon>Aeromonas</taxon>
    </lineage>
</organism>
<dbReference type="EMBL" id="KJ626178">
    <property type="protein sequence ID" value="AIZ49573.1"/>
    <property type="molecule type" value="Genomic_DNA"/>
</dbReference>
<dbReference type="GO" id="GO:0003677">
    <property type="term" value="F:DNA binding"/>
    <property type="evidence" value="ECO:0007669"/>
    <property type="project" value="UniProtKB-KW"/>
</dbReference>
<protein>
    <submittedName>
        <fullName evidence="2">DNA-binding protein</fullName>
    </submittedName>
</protein>
<dbReference type="InterPro" id="IPR010982">
    <property type="entry name" value="Lambda_DNA-bd_dom_sf"/>
</dbReference>
<dbReference type="AlphaFoldDB" id="A0A0A7KTM9"/>
<feature type="domain" description="HTH cro/C1-type" evidence="1">
    <location>
        <begin position="34"/>
        <end position="89"/>
    </location>
</feature>
<proteinExistence type="predicted"/>
<dbReference type="PROSITE" id="PS50943">
    <property type="entry name" value="HTH_CROC1"/>
    <property type="match status" value="1"/>
</dbReference>
<dbReference type="SMART" id="SM00530">
    <property type="entry name" value="HTH_XRE"/>
    <property type="match status" value="1"/>
</dbReference>